<proteinExistence type="predicted"/>
<keyword evidence="2" id="KW-1185">Reference proteome</keyword>
<dbReference type="EMBL" id="FOMI01000017">
    <property type="protein sequence ID" value="SFD43344.1"/>
    <property type="molecule type" value="Genomic_DNA"/>
</dbReference>
<accession>A0A1I1S9Z4</accession>
<dbReference type="Proteomes" id="UP000199439">
    <property type="component" value="Unassembled WGS sequence"/>
</dbReference>
<evidence type="ECO:0000313" key="1">
    <source>
        <dbReference type="EMBL" id="SFD43344.1"/>
    </source>
</evidence>
<dbReference type="PROSITE" id="PS51257">
    <property type="entry name" value="PROKAR_LIPOPROTEIN"/>
    <property type="match status" value="1"/>
</dbReference>
<dbReference type="AlphaFoldDB" id="A0A1I1S9Z4"/>
<dbReference type="InterPro" id="IPR036116">
    <property type="entry name" value="FN3_sf"/>
</dbReference>
<sequence length="362" mass="40410">MKFTFKILILLTIFTSCSNSDKENNPDCTYTPTLLTEEVSNITETSATFSGQIIAPTCESTVTSQGFVYAKTTLPKTDDYVIEVNGVNISSEATNLERNTTYYLRAFFVNPTGEYYGNEIEFTTAIGEINITTKTIENITLNSATSGGMINDDGDGTIINKGICWSTSQNPTINDNHIENNTNNYDFNSEITGLQENTTYYVRAYASNENGITYGNEETFTTLSATYKVNLEITGTTGNCGSSTNYLEYQVTYKFDDSDTISETAGGSGDIYYHEREGEIRDNLNMTIYLGYFDPEYPNSNNYPGSNLDNITITITNIDTNEEVLNTTLPDLFICTDSAYKNIFNFNPVDRTYTIDRLTYGF</sequence>
<gene>
    <name evidence="1" type="ORF">SAMN04487987_1176</name>
</gene>
<dbReference type="SUPFAM" id="SSF49265">
    <property type="entry name" value="Fibronectin type III"/>
    <property type="match status" value="1"/>
</dbReference>
<evidence type="ECO:0000313" key="2">
    <source>
        <dbReference type="Proteomes" id="UP000199439"/>
    </source>
</evidence>
<dbReference type="OrthoDB" id="9765957at2"/>
<dbReference type="RefSeq" id="WP_092853951.1">
    <property type="nucleotide sequence ID" value="NZ_FOMI01000017.1"/>
</dbReference>
<dbReference type="STRING" id="870482.SAMN04487987_1176"/>
<reference evidence="2" key="1">
    <citation type="submission" date="2016-10" db="EMBL/GenBank/DDBJ databases">
        <authorList>
            <person name="Varghese N."/>
            <person name="Submissions S."/>
        </authorList>
    </citation>
    <scope>NUCLEOTIDE SEQUENCE [LARGE SCALE GENOMIC DNA]</scope>
    <source>
        <strain evidence="2">DSM 25730</strain>
    </source>
</reference>
<organism evidence="1 2">
    <name type="scientific">Algibacter pectinivorans</name>
    <dbReference type="NCBI Taxonomy" id="870482"/>
    <lineage>
        <taxon>Bacteria</taxon>
        <taxon>Pseudomonadati</taxon>
        <taxon>Bacteroidota</taxon>
        <taxon>Flavobacteriia</taxon>
        <taxon>Flavobacteriales</taxon>
        <taxon>Flavobacteriaceae</taxon>
        <taxon>Algibacter</taxon>
    </lineage>
</organism>
<evidence type="ECO:0008006" key="3">
    <source>
        <dbReference type="Google" id="ProtNLM"/>
    </source>
</evidence>
<dbReference type="Gene3D" id="2.60.40.10">
    <property type="entry name" value="Immunoglobulins"/>
    <property type="match status" value="1"/>
</dbReference>
<name>A0A1I1S9Z4_9FLAO</name>
<protein>
    <recommendedName>
        <fullName evidence="3">Fibronectin type-III domain-containing protein</fullName>
    </recommendedName>
</protein>
<dbReference type="InterPro" id="IPR013783">
    <property type="entry name" value="Ig-like_fold"/>
</dbReference>